<dbReference type="PANTHER" id="PTHR42928">
    <property type="entry name" value="TRICARBOXYLATE-BINDING PROTEIN"/>
    <property type="match status" value="1"/>
</dbReference>
<comment type="similarity">
    <text evidence="1">Belongs to the UPF0065 (bug) family.</text>
</comment>
<dbReference type="InterPro" id="IPR005064">
    <property type="entry name" value="BUG"/>
</dbReference>
<name>A0ABV7W4F4_9BURK</name>
<evidence type="ECO:0000313" key="3">
    <source>
        <dbReference type="EMBL" id="MFC3684690.1"/>
    </source>
</evidence>
<dbReference type="Gene3D" id="3.40.190.150">
    <property type="entry name" value="Bordetella uptake gene, domain 1"/>
    <property type="match status" value="1"/>
</dbReference>
<dbReference type="Gene3D" id="3.40.190.10">
    <property type="entry name" value="Periplasmic binding protein-like II"/>
    <property type="match status" value="1"/>
</dbReference>
<dbReference type="Proteomes" id="UP001595729">
    <property type="component" value="Unassembled WGS sequence"/>
</dbReference>
<keyword evidence="4" id="KW-1185">Reference proteome</keyword>
<protein>
    <submittedName>
        <fullName evidence="3">Tripartite tricarboxylate transporter substrate-binding protein</fullName>
    </submittedName>
</protein>
<dbReference type="RefSeq" id="WP_382174734.1">
    <property type="nucleotide sequence ID" value="NZ_JBHRXX010000005.1"/>
</dbReference>
<dbReference type="PANTHER" id="PTHR42928:SF5">
    <property type="entry name" value="BLR1237 PROTEIN"/>
    <property type="match status" value="1"/>
</dbReference>
<feature type="chain" id="PRO_5045691477" evidence="2">
    <location>
        <begin position="34"/>
        <end position="333"/>
    </location>
</feature>
<evidence type="ECO:0000256" key="1">
    <source>
        <dbReference type="ARBA" id="ARBA00006987"/>
    </source>
</evidence>
<dbReference type="InterPro" id="IPR006311">
    <property type="entry name" value="TAT_signal"/>
</dbReference>
<dbReference type="PROSITE" id="PS51318">
    <property type="entry name" value="TAT"/>
    <property type="match status" value="1"/>
</dbReference>
<accession>A0ABV7W4F4</accession>
<comment type="caution">
    <text evidence="3">The sequence shown here is derived from an EMBL/GenBank/DDBJ whole genome shotgun (WGS) entry which is preliminary data.</text>
</comment>
<organism evidence="3 4">
    <name type="scientific">Hydrogenophaga luteola</name>
    <dbReference type="NCBI Taxonomy" id="1591122"/>
    <lineage>
        <taxon>Bacteria</taxon>
        <taxon>Pseudomonadati</taxon>
        <taxon>Pseudomonadota</taxon>
        <taxon>Betaproteobacteria</taxon>
        <taxon>Burkholderiales</taxon>
        <taxon>Comamonadaceae</taxon>
        <taxon>Hydrogenophaga</taxon>
    </lineage>
</organism>
<keyword evidence="2" id="KW-0732">Signal</keyword>
<evidence type="ECO:0000256" key="2">
    <source>
        <dbReference type="SAM" id="SignalP"/>
    </source>
</evidence>
<sequence length="333" mass="34855">MTTPSQPLNRRGVMTAAAAATLGLAFPPLRAQALPPLARIIVGFPPGGSPDYVARRLAEGLTGKLAAAVVVENRPGAGSRIALDAARQLPPDGLTLLLSPAGMVATNPHTYRKLNYDPVKDLTPITMTHSVTFGFAVGPAVPSQVRDIAGFAAWAKGQSGTIAFGSPAAGAPPHFIGDWLGRSLNLGLTHVAYRGGAPALNDLFGGAIASLSLTLGDLVKPAEAQRLRILAVSGSKRSVFAPSVPTFVEQGIKGLDRDDWFGLYVAGQAAPEVVQRLSAITKEVQEGAVYQKAMRSNFLEPTWTTPQELAQRGQDDLAHWGPIIKASGFTADS</sequence>
<gene>
    <name evidence="3" type="ORF">ACFOPI_13885</name>
</gene>
<dbReference type="InterPro" id="IPR042100">
    <property type="entry name" value="Bug_dom1"/>
</dbReference>
<proteinExistence type="inferred from homology"/>
<feature type="signal peptide" evidence="2">
    <location>
        <begin position="1"/>
        <end position="33"/>
    </location>
</feature>
<dbReference type="EMBL" id="JBHRXX010000005">
    <property type="protein sequence ID" value="MFC3684690.1"/>
    <property type="molecule type" value="Genomic_DNA"/>
</dbReference>
<evidence type="ECO:0000313" key="4">
    <source>
        <dbReference type="Proteomes" id="UP001595729"/>
    </source>
</evidence>
<reference evidence="4" key="1">
    <citation type="journal article" date="2019" name="Int. J. Syst. Evol. Microbiol.">
        <title>The Global Catalogue of Microorganisms (GCM) 10K type strain sequencing project: providing services to taxonomists for standard genome sequencing and annotation.</title>
        <authorList>
            <consortium name="The Broad Institute Genomics Platform"/>
            <consortium name="The Broad Institute Genome Sequencing Center for Infectious Disease"/>
            <person name="Wu L."/>
            <person name="Ma J."/>
        </authorList>
    </citation>
    <scope>NUCLEOTIDE SEQUENCE [LARGE SCALE GENOMIC DNA]</scope>
    <source>
        <strain evidence="4">KCTC 42501</strain>
    </source>
</reference>
<dbReference type="Pfam" id="PF03401">
    <property type="entry name" value="TctC"/>
    <property type="match status" value="1"/>
</dbReference>
<dbReference type="PIRSF" id="PIRSF017082">
    <property type="entry name" value="YflP"/>
    <property type="match status" value="1"/>
</dbReference>